<dbReference type="AlphaFoldDB" id="A0A1L7B5P0"/>
<dbReference type="Gene3D" id="3.30.479.10">
    <property type="entry name" value="6-pyruvoyl tetrahydropterin synthase/QueD"/>
    <property type="match status" value="1"/>
</dbReference>
<dbReference type="Pfam" id="PF01242">
    <property type="entry name" value="PTPS"/>
    <property type="match status" value="1"/>
</dbReference>
<comment type="catalytic activity">
    <reaction evidence="7 8">
        <text>7,8-dihydroneopterin 3'-triphosphate + H2O = 6-carboxy-5,6,7,8-tetrahydropterin + triphosphate + acetaldehyde + 2 H(+)</text>
        <dbReference type="Rhea" id="RHEA:27966"/>
        <dbReference type="ChEBI" id="CHEBI:15343"/>
        <dbReference type="ChEBI" id="CHEBI:15377"/>
        <dbReference type="ChEBI" id="CHEBI:15378"/>
        <dbReference type="ChEBI" id="CHEBI:18036"/>
        <dbReference type="ChEBI" id="CHEBI:58462"/>
        <dbReference type="ChEBI" id="CHEBI:61032"/>
        <dbReference type="EC" id="4.1.2.50"/>
    </reaction>
</comment>
<dbReference type="InterPro" id="IPR038418">
    <property type="entry name" value="6-PTP_synth/QueD_sf"/>
</dbReference>
<name>A0A1L7B5P0_STRDA</name>
<dbReference type="EC" id="4.-.-.-" evidence="8"/>
<reference evidence="11" key="1">
    <citation type="submission" date="2016-10" db="EMBL/GenBank/DDBJ databases">
        <authorList>
            <person name="de Groot N.N."/>
        </authorList>
    </citation>
    <scope>NUCLEOTIDE SEQUENCE</scope>
    <source>
        <strain evidence="11">1628</strain>
    </source>
</reference>
<gene>
    <name evidence="11" type="primary">toyB</name>
</gene>
<dbReference type="GO" id="GO:0046872">
    <property type="term" value="F:metal ion binding"/>
    <property type="evidence" value="ECO:0007669"/>
    <property type="project" value="UniProtKB-KW"/>
</dbReference>
<evidence type="ECO:0000256" key="2">
    <source>
        <dbReference type="ARBA" id="ARBA00008900"/>
    </source>
</evidence>
<dbReference type="RefSeq" id="WP_038523196.1">
    <property type="nucleotide sequence ID" value="NZ_JAZGRR010000003.1"/>
</dbReference>
<evidence type="ECO:0000256" key="5">
    <source>
        <dbReference type="ARBA" id="ARBA00022833"/>
    </source>
</evidence>
<comment type="pathway">
    <text evidence="1 8">Purine metabolism; 7-cyano-7-deazaguanine biosynthesis.</text>
</comment>
<dbReference type="PANTHER" id="PTHR12589">
    <property type="entry name" value="PYRUVOYL TETRAHYDROBIOPTERIN SYNTHASE"/>
    <property type="match status" value="1"/>
</dbReference>
<evidence type="ECO:0000256" key="6">
    <source>
        <dbReference type="ARBA" id="ARBA00023239"/>
    </source>
</evidence>
<dbReference type="PANTHER" id="PTHR12589:SF7">
    <property type="entry name" value="6-PYRUVOYL TETRAHYDROBIOPTERIN SYNTHASE"/>
    <property type="match status" value="1"/>
</dbReference>
<evidence type="ECO:0000256" key="4">
    <source>
        <dbReference type="ARBA" id="ARBA00022723"/>
    </source>
</evidence>
<evidence type="ECO:0000256" key="1">
    <source>
        <dbReference type="ARBA" id="ARBA00005061"/>
    </source>
</evidence>
<dbReference type="PIRSF" id="PIRSF006113">
    <property type="entry name" value="PTP_synth"/>
    <property type="match status" value="1"/>
</dbReference>
<keyword evidence="5 8" id="KW-0862">Zinc</keyword>
<dbReference type="NCBIfam" id="TIGR03367">
    <property type="entry name" value="queuosine_QueD"/>
    <property type="match status" value="1"/>
</dbReference>
<dbReference type="GO" id="GO:0008616">
    <property type="term" value="P:tRNA queuosine(34) biosynthetic process"/>
    <property type="evidence" value="ECO:0007669"/>
    <property type="project" value="UniProtKB-KW"/>
</dbReference>
<evidence type="ECO:0000256" key="10">
    <source>
        <dbReference type="PIRSR" id="PIRSR006113-2"/>
    </source>
</evidence>
<dbReference type="GO" id="GO:0070497">
    <property type="term" value="F:6-carboxytetrahydropterin synthase activity"/>
    <property type="evidence" value="ECO:0007669"/>
    <property type="project" value="UniProtKB-EC"/>
</dbReference>
<comment type="similarity">
    <text evidence="2 8">Belongs to the PTPS family. QueD subfamily.</text>
</comment>
<accession>A0A1L7B5P0</accession>
<evidence type="ECO:0000256" key="8">
    <source>
        <dbReference type="PIRNR" id="PIRNR006113"/>
    </source>
</evidence>
<feature type="active site" description="Charge relay system" evidence="9">
    <location>
        <position position="72"/>
    </location>
</feature>
<keyword evidence="6 8" id="KW-0456">Lyase</keyword>
<evidence type="ECO:0000256" key="9">
    <source>
        <dbReference type="PIRSR" id="PIRSR006113-1"/>
    </source>
</evidence>
<protein>
    <recommendedName>
        <fullName evidence="3 8">6-carboxy-5,6,7,8-tetrahydropterin synthase</fullName>
        <ecNumber evidence="8">4.-.-.-</ecNumber>
    </recommendedName>
</protein>
<feature type="binding site" evidence="10">
    <location>
        <position position="15"/>
    </location>
    <ligand>
        <name>Zn(2+)</name>
        <dbReference type="ChEBI" id="CHEBI:29105"/>
    </ligand>
</feature>
<evidence type="ECO:0000256" key="7">
    <source>
        <dbReference type="ARBA" id="ARBA00048807"/>
    </source>
</evidence>
<feature type="binding site" evidence="10">
    <location>
        <position position="30"/>
    </location>
    <ligand>
        <name>Zn(2+)</name>
        <dbReference type="ChEBI" id="CHEBI:29105"/>
    </ligand>
</feature>
<evidence type="ECO:0000313" key="11">
    <source>
        <dbReference type="EMBL" id="APT68178.1"/>
    </source>
</evidence>
<evidence type="ECO:0000256" key="3">
    <source>
        <dbReference type="ARBA" id="ARBA00018141"/>
    </source>
</evidence>
<dbReference type="UniPathway" id="UPA00391"/>
<keyword evidence="4 8" id="KW-0479">Metal-binding</keyword>
<dbReference type="InterPro" id="IPR007115">
    <property type="entry name" value="6-PTP_synth/QueD"/>
</dbReference>
<proteinExistence type="inferred from homology"/>
<sequence>MAFRITKEFHFSASHRLAELPEGHPCGRMHGHNYVVELELAAPADGLDKAGFVRDYGDLKQFSRWLDAEVDHRHLNDVLDRNPSAEHLAQWLYERWLPHYPQLSAVRVSETAKTWAEYRP</sequence>
<feature type="active site" description="Proton acceptor" evidence="9">
    <location>
        <position position="26"/>
    </location>
</feature>
<dbReference type="SUPFAM" id="SSF55620">
    <property type="entry name" value="Tetrahydrobiopterin biosynthesis enzymes-like"/>
    <property type="match status" value="1"/>
</dbReference>
<comment type="cofactor">
    <cofactor evidence="8 10">
        <name>Zn(2+)</name>
        <dbReference type="ChEBI" id="CHEBI:29105"/>
    </cofactor>
    <text evidence="8 10">Binds 1 zinc ion per subunit.</text>
</comment>
<keyword evidence="8" id="KW-0671">Queuosine biosynthesis</keyword>
<feature type="binding site" evidence="10">
    <location>
        <position position="32"/>
    </location>
    <ligand>
        <name>Zn(2+)</name>
        <dbReference type="ChEBI" id="CHEBI:29105"/>
    </ligand>
</feature>
<dbReference type="EMBL" id="KY022432">
    <property type="protein sequence ID" value="APT68178.1"/>
    <property type="molecule type" value="Genomic_DNA"/>
</dbReference>
<organism evidence="11">
    <name type="scientific">Streptomyces diastatochromogenes</name>
    <dbReference type="NCBI Taxonomy" id="42236"/>
    <lineage>
        <taxon>Bacteria</taxon>
        <taxon>Bacillati</taxon>
        <taxon>Actinomycetota</taxon>
        <taxon>Actinomycetes</taxon>
        <taxon>Kitasatosporales</taxon>
        <taxon>Streptomycetaceae</taxon>
        <taxon>Streptomyces</taxon>
    </lineage>
</organism>
<feature type="active site" description="Charge relay system" evidence="9">
    <location>
        <position position="110"/>
    </location>
</feature>